<comment type="function">
    <text evidence="9">Essential cell division protein. May link together the upstream cell division proteins, which are predominantly cytoplasmic, with the downstream cell division proteins, which are predominantly periplasmic. May control correct divisome assembly.</text>
</comment>
<organism evidence="11 12">
    <name type="scientific">Thorsellia anophelis DSM 18579</name>
    <dbReference type="NCBI Taxonomy" id="1123402"/>
    <lineage>
        <taxon>Bacteria</taxon>
        <taxon>Pseudomonadati</taxon>
        <taxon>Pseudomonadota</taxon>
        <taxon>Gammaproteobacteria</taxon>
        <taxon>Enterobacterales</taxon>
        <taxon>Thorselliaceae</taxon>
        <taxon>Thorsellia</taxon>
    </lineage>
</organism>
<dbReference type="Pfam" id="PF08478">
    <property type="entry name" value="POTRA_1"/>
    <property type="match status" value="1"/>
</dbReference>
<dbReference type="Pfam" id="PF03799">
    <property type="entry name" value="FtsQ_DivIB_C"/>
    <property type="match status" value="1"/>
</dbReference>
<evidence type="ECO:0000259" key="10">
    <source>
        <dbReference type="PROSITE" id="PS51779"/>
    </source>
</evidence>
<dbReference type="STRING" id="1123402.SAMN02583745_00512"/>
<comment type="subcellular location">
    <subcellularLocation>
        <location evidence="9">Cell inner membrane</location>
        <topology evidence="9">Single-pass type II membrane protein</topology>
    </subcellularLocation>
    <subcellularLocation>
        <location evidence="1">Membrane</location>
    </subcellularLocation>
    <text evidence="9">Localizes to the division septum.</text>
</comment>
<sequence>MHAQYRTKSFSNDELFETTRIRFVGGIVFLLMLILSVLIAAIWVYKWMGDEQSQPIAEMIISGERFFTSDEDVRQALLASGTLKTLMNQDINVLRTQIERLPWIKEVKLKKRWPNRLIINIEEYKPYVRWNKNYHLDIDANVFSIPAERTIKLPLAFLFGPDGKEKEALKGYMALQALFKNNQIVLMSANMSDRYSWLLSVVLTTNGQHQIVEVDLGRTDYIGRAQKFINIFRELEKTPEVSQNIRRIDLRYETGAAISWHTPADMKDTQ</sequence>
<comment type="similarity">
    <text evidence="9">Belongs to the FtsQ/DivIB family. FtsQ subfamily.</text>
</comment>
<dbReference type="EMBL" id="FOHV01000003">
    <property type="protein sequence ID" value="SES78911.1"/>
    <property type="molecule type" value="Genomic_DNA"/>
</dbReference>
<evidence type="ECO:0000256" key="6">
    <source>
        <dbReference type="ARBA" id="ARBA00022989"/>
    </source>
</evidence>
<evidence type="ECO:0000313" key="11">
    <source>
        <dbReference type="EMBL" id="SES78911.1"/>
    </source>
</evidence>
<evidence type="ECO:0000256" key="1">
    <source>
        <dbReference type="ARBA" id="ARBA00004370"/>
    </source>
</evidence>
<dbReference type="HAMAP" id="MF_00911">
    <property type="entry name" value="FtsQ_subfam"/>
    <property type="match status" value="1"/>
</dbReference>
<dbReference type="Gene3D" id="3.10.20.310">
    <property type="entry name" value="membrane protein fhac"/>
    <property type="match status" value="1"/>
</dbReference>
<keyword evidence="4 9" id="KW-0132">Cell division</keyword>
<dbReference type="InterPro" id="IPR013685">
    <property type="entry name" value="POTRA_FtsQ_type"/>
</dbReference>
<dbReference type="Proteomes" id="UP000242642">
    <property type="component" value="Unassembled WGS sequence"/>
</dbReference>
<evidence type="ECO:0000256" key="7">
    <source>
        <dbReference type="ARBA" id="ARBA00023136"/>
    </source>
</evidence>
<evidence type="ECO:0000256" key="3">
    <source>
        <dbReference type="ARBA" id="ARBA00022519"/>
    </source>
</evidence>
<feature type="transmembrane region" description="Helical" evidence="9">
    <location>
        <begin position="21"/>
        <end position="45"/>
    </location>
</feature>
<evidence type="ECO:0000256" key="9">
    <source>
        <dbReference type="HAMAP-Rule" id="MF_00911"/>
    </source>
</evidence>
<dbReference type="GO" id="GO:0043093">
    <property type="term" value="P:FtsZ-dependent cytokinesis"/>
    <property type="evidence" value="ECO:0007669"/>
    <property type="project" value="UniProtKB-UniRule"/>
</dbReference>
<dbReference type="PROSITE" id="PS51779">
    <property type="entry name" value="POTRA"/>
    <property type="match status" value="1"/>
</dbReference>
<evidence type="ECO:0000256" key="4">
    <source>
        <dbReference type="ARBA" id="ARBA00022618"/>
    </source>
</evidence>
<accession>A0A1H9ZBG0</accession>
<evidence type="ECO:0000256" key="2">
    <source>
        <dbReference type="ARBA" id="ARBA00022475"/>
    </source>
</evidence>
<evidence type="ECO:0000256" key="5">
    <source>
        <dbReference type="ARBA" id="ARBA00022692"/>
    </source>
</evidence>
<keyword evidence="7 9" id="KW-0472">Membrane</keyword>
<dbReference type="InterPro" id="IPR034746">
    <property type="entry name" value="POTRA"/>
</dbReference>
<dbReference type="PANTHER" id="PTHR35851:SF1">
    <property type="entry name" value="CELL DIVISION PROTEIN FTSQ"/>
    <property type="match status" value="1"/>
</dbReference>
<dbReference type="InterPro" id="IPR005548">
    <property type="entry name" value="Cell_div_FtsQ/DivIB_C"/>
</dbReference>
<keyword evidence="5 9" id="KW-0812">Transmembrane</keyword>
<dbReference type="GO" id="GO:0005886">
    <property type="term" value="C:plasma membrane"/>
    <property type="evidence" value="ECO:0007669"/>
    <property type="project" value="UniProtKB-SubCell"/>
</dbReference>
<gene>
    <name evidence="9" type="primary">ftsQ</name>
    <name evidence="11" type="ORF">SAMN02583745_00512</name>
</gene>
<keyword evidence="2 9" id="KW-1003">Cell membrane</keyword>
<comment type="subunit">
    <text evidence="9">Part of a complex composed of FtsB, FtsL and FtsQ.</text>
</comment>
<dbReference type="RefSeq" id="WP_093317570.1">
    <property type="nucleotide sequence ID" value="NZ_FOHV01000003.1"/>
</dbReference>
<protein>
    <recommendedName>
        <fullName evidence="9">Cell division protein FtsQ</fullName>
    </recommendedName>
</protein>
<reference evidence="12" key="1">
    <citation type="submission" date="2016-10" db="EMBL/GenBank/DDBJ databases">
        <authorList>
            <person name="Varghese N."/>
            <person name="Submissions S."/>
        </authorList>
    </citation>
    <scope>NUCLEOTIDE SEQUENCE [LARGE SCALE GENOMIC DNA]</scope>
    <source>
        <strain evidence="12">DSM 18579</strain>
    </source>
</reference>
<dbReference type="InterPro" id="IPR026579">
    <property type="entry name" value="FtsQ"/>
</dbReference>
<dbReference type="AlphaFoldDB" id="A0A1H9ZBG0"/>
<keyword evidence="12" id="KW-1185">Reference proteome</keyword>
<dbReference type="PANTHER" id="PTHR35851">
    <property type="entry name" value="CELL DIVISION PROTEIN FTSQ"/>
    <property type="match status" value="1"/>
</dbReference>
<proteinExistence type="inferred from homology"/>
<dbReference type="Gene3D" id="3.40.50.11690">
    <property type="entry name" value="Cell division protein FtsQ/DivIB"/>
    <property type="match status" value="1"/>
</dbReference>
<dbReference type="OrthoDB" id="9790370at2"/>
<dbReference type="GO" id="GO:0032153">
    <property type="term" value="C:cell division site"/>
    <property type="evidence" value="ECO:0007669"/>
    <property type="project" value="UniProtKB-UniRule"/>
</dbReference>
<dbReference type="InterPro" id="IPR045335">
    <property type="entry name" value="FtsQ_C_sf"/>
</dbReference>
<evidence type="ECO:0000256" key="8">
    <source>
        <dbReference type="ARBA" id="ARBA00023306"/>
    </source>
</evidence>
<dbReference type="GO" id="GO:0090529">
    <property type="term" value="P:cell septum assembly"/>
    <property type="evidence" value="ECO:0007669"/>
    <property type="project" value="InterPro"/>
</dbReference>
<keyword evidence="3 9" id="KW-0997">Cell inner membrane</keyword>
<name>A0A1H9ZBG0_9GAMM</name>
<keyword evidence="6 9" id="KW-1133">Transmembrane helix</keyword>
<keyword evidence="8 9" id="KW-0131">Cell cycle</keyword>
<evidence type="ECO:0000313" key="12">
    <source>
        <dbReference type="Proteomes" id="UP000242642"/>
    </source>
</evidence>
<feature type="domain" description="POTRA" evidence="10">
    <location>
        <begin position="54"/>
        <end position="124"/>
    </location>
</feature>